<organism evidence="1 2">
    <name type="scientific">Enterobacteria phage BP-4795</name>
    <dbReference type="NCBI Taxonomy" id="196242"/>
    <lineage>
        <taxon>Viruses</taxon>
        <taxon>Duplodnaviria</taxon>
        <taxon>Heunggongvirae</taxon>
        <taxon>Uroviricota</taxon>
        <taxon>Caudoviricetes</taxon>
        <taxon>Marienburgvirus</taxon>
        <taxon>Marienburgvirus BP4795</taxon>
    </lineage>
</organism>
<dbReference type="EMBL" id="AJ556162">
    <property type="protein sequence ID" value="CAD88821.1"/>
    <property type="molecule type" value="Genomic_DNA"/>
</dbReference>
<gene>
    <name evidence="1" type="primary">N</name>
</gene>
<dbReference type="InterPro" id="IPR057902">
    <property type="entry name" value="N_peptide"/>
</dbReference>
<keyword evidence="2" id="KW-1185">Reference proteome</keyword>
<name>Q6H9Y4_9CAUD</name>
<dbReference type="OrthoDB" id="15920at10239"/>
<protein>
    <submittedName>
        <fullName evidence="1">Putative antitermination protein N</fullName>
    </submittedName>
</protein>
<sequence length="149" mass="17303">MITRPELVARLYSPLKFIRRFHMTRRTQFKGNSRSRRRERLKAKALANGVLAREEAISSEVLHRPTLSRAQIQAKGTHETPDRIEDAKPIKFMAQDVIWQQEEYRRNLERAAIVYANEFGHKQPETGVCLPNVALYAAGYRKSKQLTAR</sequence>
<proteinExistence type="predicted"/>
<dbReference type="RefSeq" id="YP_001449256.1">
    <property type="nucleotide sequence ID" value="NC_004813.1"/>
</dbReference>
<evidence type="ECO:0000313" key="2">
    <source>
        <dbReference type="Proteomes" id="UP000002102"/>
    </source>
</evidence>
<dbReference type="KEGG" id="vg:2641687"/>
<dbReference type="Proteomes" id="UP000002102">
    <property type="component" value="Segment"/>
</dbReference>
<reference evidence="1 2" key="1">
    <citation type="journal article" date="2005" name="J. Bacteriol.">
        <title>The Shiga toxin 1-converting bacteriophage BP-4795 encodes an NleA-like type III effector protein.</title>
        <authorList>
            <person name="Creuzburg K."/>
            <person name="Recktenwald J."/>
            <person name="Kuhle V."/>
            <person name="Herold S."/>
            <person name="Hensel M."/>
            <person name="Schmidt H."/>
        </authorList>
    </citation>
    <scope>NUCLEOTIDE SEQUENCE</scope>
</reference>
<dbReference type="Pfam" id="PF25694">
    <property type="entry name" value="N_peptide"/>
    <property type="match status" value="1"/>
</dbReference>
<dbReference type="GeneID" id="2641687"/>
<accession>Q6H9Y4</accession>
<evidence type="ECO:0000313" key="1">
    <source>
        <dbReference type="EMBL" id="CAD88821.1"/>
    </source>
</evidence>